<name>E9JEU0_9ACTN</name>
<dbReference type="EMBL" id="GQ844764">
    <property type="protein sequence ID" value="ADB92578.1"/>
    <property type="molecule type" value="Genomic_DNA"/>
</dbReference>
<proteinExistence type="predicted"/>
<dbReference type="InterPro" id="IPR036390">
    <property type="entry name" value="WH_DNA-bd_sf"/>
</dbReference>
<keyword evidence="3" id="KW-0949">S-adenosyl-L-methionine</keyword>
<keyword evidence="1" id="KW-0489">Methyltransferase</keyword>
<evidence type="ECO:0000256" key="3">
    <source>
        <dbReference type="ARBA" id="ARBA00022691"/>
    </source>
</evidence>
<accession>E9JEU0</accession>
<evidence type="ECO:0000259" key="6">
    <source>
        <dbReference type="Pfam" id="PF08100"/>
    </source>
</evidence>
<feature type="domain" description="O-methyltransferase C-terminal" evidence="5">
    <location>
        <begin position="132"/>
        <end position="343"/>
    </location>
</feature>
<dbReference type="InterPro" id="IPR029063">
    <property type="entry name" value="SAM-dependent_MTases_sf"/>
</dbReference>
<protein>
    <submittedName>
        <fullName evidence="7">Ccb4</fullName>
    </submittedName>
</protein>
<dbReference type="InterPro" id="IPR012967">
    <property type="entry name" value="COMT_dimerisation"/>
</dbReference>
<dbReference type="AlphaFoldDB" id="E9JEU0"/>
<dbReference type="SUPFAM" id="SSF46785">
    <property type="entry name" value="Winged helix' DNA-binding domain"/>
    <property type="match status" value="1"/>
</dbReference>
<feature type="active site" description="Proton acceptor" evidence="4">
    <location>
        <position position="268"/>
    </location>
</feature>
<dbReference type="Gene3D" id="1.10.10.10">
    <property type="entry name" value="Winged helix-like DNA-binding domain superfamily/Winged helix DNA-binding domain"/>
    <property type="match status" value="1"/>
</dbReference>
<dbReference type="Pfam" id="PF00891">
    <property type="entry name" value="Methyltransf_2"/>
    <property type="match status" value="1"/>
</dbReference>
<reference evidence="7" key="1">
    <citation type="journal article" date="2015" name="PLoS ONE">
        <title>Lincosamide synthetase-a unique condensation system combining elements of nonribosomal peptide synthetase and mycothiol metabolism.</title>
        <authorList>
            <person name="Janata J."/>
            <person name="Kadlcik S."/>
            <person name="Koberska M."/>
            <person name="Ulanova D."/>
            <person name="Kamenik Z."/>
            <person name="Novak P."/>
            <person name="Kopecky J."/>
            <person name="Novotna J."/>
            <person name="Radojevic B."/>
            <person name="Plhackova K."/>
            <person name="Gazak R."/>
            <person name="Najmanova L."/>
        </authorList>
    </citation>
    <scope>NUCLEOTIDE SEQUENCE</scope>
    <source>
        <strain evidence="7">ATCC 15084</strain>
    </source>
</reference>
<dbReference type="PROSITE" id="PS51683">
    <property type="entry name" value="SAM_OMT_II"/>
    <property type="match status" value="1"/>
</dbReference>
<dbReference type="PANTHER" id="PTHR43712:SF2">
    <property type="entry name" value="O-METHYLTRANSFERASE CICE"/>
    <property type="match status" value="1"/>
</dbReference>
<evidence type="ECO:0000256" key="1">
    <source>
        <dbReference type="ARBA" id="ARBA00022603"/>
    </source>
</evidence>
<dbReference type="InterPro" id="IPR016461">
    <property type="entry name" value="COMT-like"/>
</dbReference>
<evidence type="ECO:0000256" key="2">
    <source>
        <dbReference type="ARBA" id="ARBA00022679"/>
    </source>
</evidence>
<feature type="domain" description="O-methyltransferase dimerisation" evidence="6">
    <location>
        <begin position="34"/>
        <end position="108"/>
    </location>
</feature>
<dbReference type="Gene3D" id="3.40.50.150">
    <property type="entry name" value="Vaccinia Virus protein VP39"/>
    <property type="match status" value="1"/>
</dbReference>
<organism evidence="7">
    <name type="scientific">Streptomyces caelestis</name>
    <dbReference type="NCBI Taxonomy" id="36816"/>
    <lineage>
        <taxon>Bacteria</taxon>
        <taxon>Bacillati</taxon>
        <taxon>Actinomycetota</taxon>
        <taxon>Actinomycetes</taxon>
        <taxon>Kitasatosporales</taxon>
        <taxon>Streptomycetaceae</taxon>
        <taxon>Streptomyces</taxon>
    </lineage>
</organism>
<sequence length="369" mass="40790">MKTPGTSHPGRDTHRELGKIMAISKDQHQEILSHLIFGTLRAQVFRAAGQLKLADHLAKGPLTSVELAEQAQLNEPGLRRLLLALEKMDVVTLLEGEKYELTSLGQRLREDVPDSVRDLVLCYNGEATWHCWSDLADIVRTGVNTFERVDNKNYFEYLKERPEEYALFNGAMADDSRNSAESIASGFDFSRFETVMDVGGGNGTLISNIAAAHKSVQGIVFDLPTAVDSAQKHFKSNGVADRCRAIGGDVFAEVPGGADAYVMKSFLHDWDDEHVTTILTNIRKVIKAEGRVLIVEPLLPDNAHDVPSFFGIVTSDLDLLAATQGKIRTTEDFRELLRATGFELTDVTPLGSYEFSTHDHYNVLEATPC</sequence>
<evidence type="ECO:0000256" key="4">
    <source>
        <dbReference type="PIRSR" id="PIRSR005739-1"/>
    </source>
</evidence>
<dbReference type="InterPro" id="IPR036388">
    <property type="entry name" value="WH-like_DNA-bd_sf"/>
</dbReference>
<dbReference type="PIRSF" id="PIRSF005739">
    <property type="entry name" value="O-mtase"/>
    <property type="match status" value="1"/>
</dbReference>
<evidence type="ECO:0000259" key="5">
    <source>
        <dbReference type="Pfam" id="PF00891"/>
    </source>
</evidence>
<keyword evidence="2" id="KW-0808">Transferase</keyword>
<dbReference type="PANTHER" id="PTHR43712">
    <property type="entry name" value="PUTATIVE (AFU_ORTHOLOGUE AFUA_4G14580)-RELATED"/>
    <property type="match status" value="1"/>
</dbReference>
<dbReference type="SUPFAM" id="SSF53335">
    <property type="entry name" value="S-adenosyl-L-methionine-dependent methyltransferases"/>
    <property type="match status" value="1"/>
</dbReference>
<dbReference type="Pfam" id="PF08100">
    <property type="entry name" value="Dimerisation"/>
    <property type="match status" value="1"/>
</dbReference>
<dbReference type="InterPro" id="IPR001077">
    <property type="entry name" value="COMT_C"/>
</dbReference>
<dbReference type="GO" id="GO:0046983">
    <property type="term" value="F:protein dimerization activity"/>
    <property type="evidence" value="ECO:0007669"/>
    <property type="project" value="InterPro"/>
</dbReference>
<evidence type="ECO:0000313" key="7">
    <source>
        <dbReference type="EMBL" id="ADB92578.1"/>
    </source>
</evidence>
<dbReference type="GO" id="GO:0008171">
    <property type="term" value="F:O-methyltransferase activity"/>
    <property type="evidence" value="ECO:0007669"/>
    <property type="project" value="InterPro"/>
</dbReference>
<dbReference type="GO" id="GO:0032259">
    <property type="term" value="P:methylation"/>
    <property type="evidence" value="ECO:0007669"/>
    <property type="project" value="UniProtKB-KW"/>
</dbReference>